<proteinExistence type="predicted"/>
<comment type="caution">
    <text evidence="2">The sequence shown here is derived from an EMBL/GenBank/DDBJ whole genome shotgun (WGS) entry which is preliminary data.</text>
</comment>
<name>A0A391P1I3_9FIRM</name>
<dbReference type="EMBL" id="BHGK01000001">
    <property type="protein sequence ID" value="GCA67285.1"/>
    <property type="molecule type" value="Genomic_DNA"/>
</dbReference>
<dbReference type="GO" id="GO:0005886">
    <property type="term" value="C:plasma membrane"/>
    <property type="evidence" value="ECO:0007669"/>
    <property type="project" value="TreeGrafter"/>
</dbReference>
<evidence type="ECO:0000313" key="2">
    <source>
        <dbReference type="EMBL" id="GCA67285.1"/>
    </source>
</evidence>
<keyword evidence="1" id="KW-0812">Transmembrane</keyword>
<organism evidence="2 3">
    <name type="scientific">Mediterraneibacter butyricigenes</name>
    <dbReference type="NCBI Taxonomy" id="2316025"/>
    <lineage>
        <taxon>Bacteria</taxon>
        <taxon>Bacillati</taxon>
        <taxon>Bacillota</taxon>
        <taxon>Clostridia</taxon>
        <taxon>Lachnospirales</taxon>
        <taxon>Lachnospiraceae</taxon>
        <taxon>Mediterraneibacter</taxon>
    </lineage>
</organism>
<dbReference type="GO" id="GO:0009401">
    <property type="term" value="P:phosphoenolpyruvate-dependent sugar phosphotransferase system"/>
    <property type="evidence" value="ECO:0007669"/>
    <property type="project" value="InterPro"/>
</dbReference>
<dbReference type="RefSeq" id="WP_119298054.1">
    <property type="nucleotide sequence ID" value="NZ_BHGK01000001.1"/>
</dbReference>
<accession>A0A391P1I3</accession>
<dbReference type="PROSITE" id="PS51108">
    <property type="entry name" value="PTS_EIID"/>
    <property type="match status" value="1"/>
</dbReference>
<evidence type="ECO:0000313" key="3">
    <source>
        <dbReference type="Proteomes" id="UP000265643"/>
    </source>
</evidence>
<reference evidence="3" key="1">
    <citation type="submission" date="2018-09" db="EMBL/GenBank/DDBJ databases">
        <title>Draft Genome Sequence of Mediterraneibacter sp. KCTC 15684.</title>
        <authorList>
            <person name="Kim J.S."/>
            <person name="Han K.I."/>
            <person name="Suh M.K."/>
            <person name="Lee K.C."/>
            <person name="Eom M.K."/>
            <person name="Lee J.H."/>
            <person name="Park S.H."/>
            <person name="Kang S.W."/>
            <person name="Park J.E."/>
            <person name="Oh B.S."/>
            <person name="Yu S.Y."/>
            <person name="Choi S.H."/>
            <person name="Lee D.H."/>
            <person name="Yoon H."/>
            <person name="Kim B."/>
            <person name="Yang S.J."/>
            <person name="Lee J.S."/>
        </authorList>
    </citation>
    <scope>NUCLEOTIDE SEQUENCE [LARGE SCALE GENOMIC DNA]</scope>
    <source>
        <strain evidence="3">KCTC 15684</strain>
    </source>
</reference>
<protein>
    <submittedName>
        <fullName evidence="2">PTS mannose transporter subunit IID</fullName>
    </submittedName>
</protein>
<sequence>MSKKDSLFHLEPEDKKMINSVTWRTMIGSGPYQYEKMQGLTFLYAMVPVIERYYKKKEDKVEAYKRHWEIWNTTPQMAGLATGLAASMEKQASEDPNYDTKSINAVKASLMGPLASIGDSVFWGTLKIIATGIGVSFAAAGSILGPILYFLIYNIPATFVRHILPVIGFKSGENFLKKASENGTIPLLTQYASMIGLMTIGAMACTMVSISIPFTYNVKDVSFTVQSIIDSIAPAILPTGLTLLCMNILKKGKVAPAVLIIILVIASIILHCFGIL</sequence>
<dbReference type="Proteomes" id="UP000265643">
    <property type="component" value="Unassembled WGS sequence"/>
</dbReference>
<dbReference type="AlphaFoldDB" id="A0A391P1I3"/>
<keyword evidence="3" id="KW-1185">Reference proteome</keyword>
<feature type="transmembrane region" description="Helical" evidence="1">
    <location>
        <begin position="228"/>
        <end position="249"/>
    </location>
</feature>
<dbReference type="PANTHER" id="PTHR32502:SF23">
    <property type="entry name" value="TRANSPORT PROTEIN, PTS SYSTEM"/>
    <property type="match status" value="1"/>
</dbReference>
<feature type="transmembrane region" description="Helical" evidence="1">
    <location>
        <begin position="255"/>
        <end position="275"/>
    </location>
</feature>
<keyword evidence="1" id="KW-1133">Transmembrane helix</keyword>
<feature type="transmembrane region" description="Helical" evidence="1">
    <location>
        <begin position="191"/>
        <end position="216"/>
    </location>
</feature>
<gene>
    <name evidence="2" type="ORF">KGMB01110_17210</name>
</gene>
<feature type="transmembrane region" description="Helical" evidence="1">
    <location>
        <begin position="128"/>
        <end position="152"/>
    </location>
</feature>
<dbReference type="Pfam" id="PF03613">
    <property type="entry name" value="EIID-AGA"/>
    <property type="match status" value="1"/>
</dbReference>
<dbReference type="InterPro" id="IPR050303">
    <property type="entry name" value="GatZ_KbaZ_carbometab"/>
</dbReference>
<evidence type="ECO:0000256" key="1">
    <source>
        <dbReference type="SAM" id="Phobius"/>
    </source>
</evidence>
<dbReference type="PANTHER" id="PTHR32502">
    <property type="entry name" value="N-ACETYLGALACTOSAMINE PERMEASE II COMPONENT-RELATED"/>
    <property type="match status" value="1"/>
</dbReference>
<keyword evidence="1" id="KW-0472">Membrane</keyword>
<dbReference type="InterPro" id="IPR004704">
    <property type="entry name" value="PTS_IID_man"/>
</dbReference>